<reference evidence="1 4" key="2">
    <citation type="submission" date="2020-04" db="EMBL/GenBank/DDBJ databases">
        <title>Genomic analysis of gastric non-Helicobacter pylori Helicobacters isolated in Japan.</title>
        <authorList>
            <person name="Suzuki M."/>
            <person name="Rimbara E."/>
        </authorList>
    </citation>
    <scope>NUCLEOTIDE SEQUENCE [LARGE SCALE GENOMIC DNA]</scope>
    <source>
        <strain evidence="1 4">NHP19-0020</strain>
    </source>
</reference>
<evidence type="ECO:0000313" key="2">
    <source>
        <dbReference type="EMBL" id="BCD69465.1"/>
    </source>
</evidence>
<reference evidence="2 3" key="1">
    <citation type="submission" date="2019-06" db="EMBL/GenBank/DDBJ databases">
        <title>Complete genome sequence of Helicobacter suis SNTW101c.</title>
        <authorList>
            <person name="Rimbara E."/>
            <person name="Suzuki M."/>
            <person name="Matsui H."/>
            <person name="Nakamura M."/>
            <person name="Mori S."/>
            <person name="Shibayama K."/>
        </authorList>
    </citation>
    <scope>NUCLEOTIDE SEQUENCE [LARGE SCALE GENOMIC DNA]</scope>
    <source>
        <strain evidence="2 3">SNTW101c</strain>
    </source>
</reference>
<protein>
    <recommendedName>
        <fullName evidence="5">Beta-lactamase</fullName>
    </recommendedName>
</protein>
<evidence type="ECO:0000313" key="1">
    <source>
        <dbReference type="EMBL" id="BCD45071.1"/>
    </source>
</evidence>
<dbReference type="Gene3D" id="1.25.40.10">
    <property type="entry name" value="Tetratricopeptide repeat domain"/>
    <property type="match status" value="1"/>
</dbReference>
<evidence type="ECO:0000313" key="4">
    <source>
        <dbReference type="Proteomes" id="UP000509742"/>
    </source>
</evidence>
<gene>
    <name evidence="1" type="ORF">NHP190020_01100</name>
    <name evidence="2" type="ORF">SNTW_01100</name>
</gene>
<dbReference type="Proteomes" id="UP000509742">
    <property type="component" value="Chromosome"/>
</dbReference>
<dbReference type="EMBL" id="AP019774">
    <property type="protein sequence ID" value="BCD69465.1"/>
    <property type="molecule type" value="Genomic_DNA"/>
</dbReference>
<dbReference type="Proteomes" id="UP000317935">
    <property type="component" value="Chromosome"/>
</dbReference>
<sequence length="65" mass="7578">MKKDHQKAKEYVQKALQYWQEAAKRGDTQGYLNLAEIYKEGDIYEGMGVKKTAKKPCNIIKRLET</sequence>
<name>A0A6J4CW78_9HELI</name>
<evidence type="ECO:0000313" key="3">
    <source>
        <dbReference type="Proteomes" id="UP000317935"/>
    </source>
</evidence>
<organism evidence="2 3">
    <name type="scientific">Helicobacter suis</name>
    <dbReference type="NCBI Taxonomy" id="104628"/>
    <lineage>
        <taxon>Bacteria</taxon>
        <taxon>Pseudomonadati</taxon>
        <taxon>Campylobacterota</taxon>
        <taxon>Epsilonproteobacteria</taxon>
        <taxon>Campylobacterales</taxon>
        <taxon>Helicobacteraceae</taxon>
        <taxon>Helicobacter</taxon>
    </lineage>
</organism>
<dbReference type="InterPro" id="IPR011990">
    <property type="entry name" value="TPR-like_helical_dom_sf"/>
</dbReference>
<evidence type="ECO:0008006" key="5">
    <source>
        <dbReference type="Google" id="ProtNLM"/>
    </source>
</evidence>
<dbReference type="SUPFAM" id="SSF81901">
    <property type="entry name" value="HCP-like"/>
    <property type="match status" value="1"/>
</dbReference>
<dbReference type="AlphaFoldDB" id="A0A6J4CW78"/>
<keyword evidence="4" id="KW-1185">Reference proteome</keyword>
<accession>A0A6J4CW78</accession>
<dbReference type="EMBL" id="AP023036">
    <property type="protein sequence ID" value="BCD45071.1"/>
    <property type="molecule type" value="Genomic_DNA"/>
</dbReference>
<proteinExistence type="predicted"/>